<comment type="caution">
    <text evidence="1">The sequence shown here is derived from an EMBL/GenBank/DDBJ whole genome shotgun (WGS) entry which is preliminary data.</text>
</comment>
<dbReference type="EMBL" id="AMCI01007198">
    <property type="protein sequence ID" value="EJW93041.1"/>
    <property type="molecule type" value="Genomic_DNA"/>
</dbReference>
<dbReference type="AlphaFoldDB" id="J9FDT5"/>
<evidence type="ECO:0000313" key="1">
    <source>
        <dbReference type="EMBL" id="EJW93041.1"/>
    </source>
</evidence>
<protein>
    <recommendedName>
        <fullName evidence="2">Rpn family recombination-promoting nuclease/putative transposase</fullName>
    </recommendedName>
</protein>
<dbReference type="PANTHER" id="PTHR41317:SF1">
    <property type="entry name" value="PD-(D_E)XK NUCLEASE FAMILY TRANSPOSASE"/>
    <property type="match status" value="1"/>
</dbReference>
<sequence>MLPLHERYVNFYTDFAFKKLFGTEVNKGLLISFLNSLLYDKEVIADLKYINTENLGSQEFDRKAVFDVYCETVDGRKILVEMQKAEQQFFKDRSIFYSTFPIRDQAVKGNSWDYHLNAVYTIGILNFSFDEEDKEYYHHVVKLMDTTTHEVFYDKLTYIYLEMPKFNKTEEELDTMFDKWLYAIKNMSTLLERPAALRDQVFMQLFKAAEIARFNPQERMNYEESLKIYRDWFSVMKTAEIKGHHVGYEEGRLEGRKEGRKEGILEMAKNLKKMGMSVEQIMEATGLSREEILSF</sequence>
<dbReference type="NCBIfam" id="TIGR01784">
    <property type="entry name" value="T_den_put_tspse"/>
    <property type="match status" value="1"/>
</dbReference>
<proteinExistence type="predicted"/>
<name>J9FDT5_9ZZZZ</name>
<accession>J9FDT5</accession>
<dbReference type="PANTHER" id="PTHR41317">
    <property type="entry name" value="PD-(D_E)XK NUCLEASE FAMILY TRANSPOSASE"/>
    <property type="match status" value="1"/>
</dbReference>
<dbReference type="InterPro" id="IPR010106">
    <property type="entry name" value="RpnA"/>
</dbReference>
<gene>
    <name evidence="1" type="ORF">EVA_18871</name>
</gene>
<evidence type="ECO:0008006" key="2">
    <source>
        <dbReference type="Google" id="ProtNLM"/>
    </source>
</evidence>
<reference evidence="1" key="1">
    <citation type="journal article" date="2012" name="PLoS ONE">
        <title>Gene sets for utilization of primary and secondary nutrition supplies in the distal gut of endangered iberian lynx.</title>
        <authorList>
            <person name="Alcaide M."/>
            <person name="Messina E."/>
            <person name="Richter M."/>
            <person name="Bargiela R."/>
            <person name="Peplies J."/>
            <person name="Huws S.A."/>
            <person name="Newbold C.J."/>
            <person name="Golyshin P.N."/>
            <person name="Simon M.A."/>
            <person name="Lopez G."/>
            <person name="Yakimov M.M."/>
            <person name="Ferrer M."/>
        </authorList>
    </citation>
    <scope>NUCLEOTIDE SEQUENCE</scope>
</reference>
<organism evidence="1">
    <name type="scientific">gut metagenome</name>
    <dbReference type="NCBI Taxonomy" id="749906"/>
    <lineage>
        <taxon>unclassified sequences</taxon>
        <taxon>metagenomes</taxon>
        <taxon>organismal metagenomes</taxon>
    </lineage>
</organism>
<dbReference type="Pfam" id="PF12784">
    <property type="entry name" value="PDDEXK_2"/>
    <property type="match status" value="1"/>
</dbReference>